<reference evidence="1 2" key="1">
    <citation type="submission" date="2018-10" db="EMBL/GenBank/DDBJ databases">
        <title>Genomic Encyclopedia of Type Strains, Phase IV (KMG-IV): sequencing the most valuable type-strain genomes for metagenomic binning, comparative biology and taxonomic classification.</title>
        <authorList>
            <person name="Goeker M."/>
        </authorList>
    </citation>
    <scope>NUCLEOTIDE SEQUENCE [LARGE SCALE GENOMIC DNA]</scope>
    <source>
        <strain evidence="1 2">DSM 20549</strain>
    </source>
</reference>
<protein>
    <submittedName>
        <fullName evidence="1">Uncharacterized protein</fullName>
    </submittedName>
</protein>
<evidence type="ECO:0000313" key="1">
    <source>
        <dbReference type="EMBL" id="RLJ90140.1"/>
    </source>
</evidence>
<gene>
    <name evidence="1" type="ORF">DFR62_0282</name>
</gene>
<sequence length="43" mass="5197">MNEEDRQGMITTLSVMTGKPESYFEDMEERRLVQEYDRLLQIN</sequence>
<accession>A0A497YK77</accession>
<name>A0A497YK77_9BACL</name>
<keyword evidence="2" id="KW-1185">Reference proteome</keyword>
<proteinExistence type="predicted"/>
<evidence type="ECO:0000313" key="2">
    <source>
        <dbReference type="Proteomes" id="UP000280791"/>
    </source>
</evidence>
<organism evidence="1 2">
    <name type="scientific">Planococcus citreus</name>
    <dbReference type="NCBI Taxonomy" id="1373"/>
    <lineage>
        <taxon>Bacteria</taxon>
        <taxon>Bacillati</taxon>
        <taxon>Bacillota</taxon>
        <taxon>Bacilli</taxon>
        <taxon>Bacillales</taxon>
        <taxon>Caryophanaceae</taxon>
        <taxon>Planococcus</taxon>
    </lineage>
</organism>
<dbReference type="AlphaFoldDB" id="A0A497YK77"/>
<comment type="caution">
    <text evidence="1">The sequence shown here is derived from an EMBL/GenBank/DDBJ whole genome shotgun (WGS) entry which is preliminary data.</text>
</comment>
<dbReference type="EMBL" id="RCCP01000001">
    <property type="protein sequence ID" value="RLJ90140.1"/>
    <property type="molecule type" value="Genomic_DNA"/>
</dbReference>
<dbReference type="RefSeq" id="WP_277751600.1">
    <property type="nucleotide sequence ID" value="NZ_QBEW01000043.1"/>
</dbReference>
<dbReference type="Proteomes" id="UP000280791">
    <property type="component" value="Unassembled WGS sequence"/>
</dbReference>